<dbReference type="InterPro" id="IPR040079">
    <property type="entry name" value="Glutathione_S-Trfase"/>
</dbReference>
<dbReference type="RefSeq" id="WP_088452909.1">
    <property type="nucleotide sequence ID" value="NZ_JACHXO010000003.1"/>
</dbReference>
<comment type="caution">
    <text evidence="3">The sequence shown here is derived from an EMBL/GenBank/DDBJ whole genome shotgun (WGS) entry which is preliminary data.</text>
</comment>
<dbReference type="SUPFAM" id="SSF52833">
    <property type="entry name" value="Thioredoxin-like"/>
    <property type="match status" value="1"/>
</dbReference>
<name>A0ABR6GTW6_9BURK</name>
<dbReference type="Gene3D" id="1.20.1050.10">
    <property type="match status" value="1"/>
</dbReference>
<dbReference type="SUPFAM" id="SSF47616">
    <property type="entry name" value="GST C-terminal domain-like"/>
    <property type="match status" value="1"/>
</dbReference>
<evidence type="ECO:0000313" key="3">
    <source>
        <dbReference type="EMBL" id="MBB3194699.1"/>
    </source>
</evidence>
<dbReference type="Gene3D" id="3.40.30.10">
    <property type="entry name" value="Glutaredoxin"/>
    <property type="match status" value="1"/>
</dbReference>
<dbReference type="CDD" id="cd03180">
    <property type="entry name" value="GST_C_2"/>
    <property type="match status" value="1"/>
</dbReference>
<protein>
    <submittedName>
        <fullName evidence="3">Glutathione S-transferase</fullName>
        <ecNumber evidence="3">2.5.1.18</ecNumber>
    </submittedName>
</protein>
<dbReference type="PROSITE" id="PS50405">
    <property type="entry name" value="GST_CTER"/>
    <property type="match status" value="1"/>
</dbReference>
<proteinExistence type="predicted"/>
<keyword evidence="4" id="KW-1185">Reference proteome</keyword>
<keyword evidence="3" id="KW-0808">Transferase</keyword>
<sequence length="219" mass="24344">MTGPAPLRVLGRASSINVRKVLWTAVELGLPIERVEVDVRSEAFRQLNPNQMMPVLLEGGPGVATPWGEVSFSLWESNAICRYLALRERREDLLPTAPRRRAQVDMWMDWQAGDLNNSWRYAFMGLVRQSPAHQDPALIASGVSQWNRHMALLDAQLLASGGPWVLGQDFTLADVVLGLATHRWCAAPIEHAALAAVQAYYERLCERPGFVLHGRDAGP</sequence>
<accession>A0ABR6GTW6</accession>
<dbReference type="GO" id="GO:0004364">
    <property type="term" value="F:glutathione transferase activity"/>
    <property type="evidence" value="ECO:0007669"/>
    <property type="project" value="UniProtKB-EC"/>
</dbReference>
<dbReference type="InterPro" id="IPR036249">
    <property type="entry name" value="Thioredoxin-like_sf"/>
</dbReference>
<dbReference type="InterPro" id="IPR036282">
    <property type="entry name" value="Glutathione-S-Trfase_C_sf"/>
</dbReference>
<dbReference type="Pfam" id="PF02798">
    <property type="entry name" value="GST_N"/>
    <property type="match status" value="1"/>
</dbReference>
<dbReference type="InterPro" id="IPR004045">
    <property type="entry name" value="Glutathione_S-Trfase_N"/>
</dbReference>
<dbReference type="PROSITE" id="PS50404">
    <property type="entry name" value="GST_NTER"/>
    <property type="match status" value="1"/>
</dbReference>
<feature type="domain" description="GST C-terminal" evidence="2">
    <location>
        <begin position="97"/>
        <end position="219"/>
    </location>
</feature>
<dbReference type="InterPro" id="IPR010987">
    <property type="entry name" value="Glutathione-S-Trfase_C-like"/>
</dbReference>
<dbReference type="EC" id="2.5.1.18" evidence="3"/>
<dbReference type="PANTHER" id="PTHR44051">
    <property type="entry name" value="GLUTATHIONE S-TRANSFERASE-RELATED"/>
    <property type="match status" value="1"/>
</dbReference>
<dbReference type="PANTHER" id="PTHR44051:SF19">
    <property type="entry name" value="DISULFIDE-BOND OXIDOREDUCTASE YFCG"/>
    <property type="match status" value="1"/>
</dbReference>
<dbReference type="SFLD" id="SFLDG01150">
    <property type="entry name" value="Main.1:_Beta-like"/>
    <property type="match status" value="1"/>
</dbReference>
<feature type="domain" description="GST N-terminal" evidence="1">
    <location>
        <begin position="5"/>
        <end position="92"/>
    </location>
</feature>
<organism evidence="3 4">
    <name type="scientific">Roseateles terrae</name>
    <dbReference type="NCBI Taxonomy" id="431060"/>
    <lineage>
        <taxon>Bacteria</taxon>
        <taxon>Pseudomonadati</taxon>
        <taxon>Pseudomonadota</taxon>
        <taxon>Betaproteobacteria</taxon>
        <taxon>Burkholderiales</taxon>
        <taxon>Sphaerotilaceae</taxon>
        <taxon>Roseateles</taxon>
    </lineage>
</organism>
<reference evidence="3 4" key="1">
    <citation type="submission" date="2020-08" db="EMBL/GenBank/DDBJ databases">
        <title>Genomic Encyclopedia of Type Strains, Phase III (KMG-III): the genomes of soil and plant-associated and newly described type strains.</title>
        <authorList>
            <person name="Whitman W."/>
        </authorList>
    </citation>
    <scope>NUCLEOTIDE SEQUENCE [LARGE SCALE GENOMIC DNA]</scope>
    <source>
        <strain evidence="3 4">CECT 7247</strain>
    </source>
</reference>
<gene>
    <name evidence="3" type="ORF">FHS28_002095</name>
</gene>
<evidence type="ECO:0000259" key="2">
    <source>
        <dbReference type="PROSITE" id="PS50405"/>
    </source>
</evidence>
<evidence type="ECO:0000313" key="4">
    <source>
        <dbReference type="Proteomes" id="UP000574369"/>
    </source>
</evidence>
<dbReference type="SFLD" id="SFLDS00019">
    <property type="entry name" value="Glutathione_Transferase_(cytos"/>
    <property type="match status" value="1"/>
</dbReference>
<dbReference type="Proteomes" id="UP000574369">
    <property type="component" value="Unassembled WGS sequence"/>
</dbReference>
<dbReference type="SFLD" id="SFLDG00358">
    <property type="entry name" value="Main_(cytGST)"/>
    <property type="match status" value="1"/>
</dbReference>
<dbReference type="EMBL" id="JACHXO010000003">
    <property type="protein sequence ID" value="MBB3194699.1"/>
    <property type="molecule type" value="Genomic_DNA"/>
</dbReference>
<evidence type="ECO:0000259" key="1">
    <source>
        <dbReference type="PROSITE" id="PS50404"/>
    </source>
</evidence>